<feature type="region of interest" description="Disordered" evidence="1">
    <location>
        <begin position="24"/>
        <end position="63"/>
    </location>
</feature>
<feature type="compositionally biased region" description="Low complexity" evidence="1">
    <location>
        <begin position="263"/>
        <end position="274"/>
    </location>
</feature>
<dbReference type="EMBL" id="MU001745">
    <property type="protein sequence ID" value="KAF2800625.1"/>
    <property type="molecule type" value="Genomic_DNA"/>
</dbReference>
<organism evidence="3 4">
    <name type="scientific">Melanomma pulvis-pyrius CBS 109.77</name>
    <dbReference type="NCBI Taxonomy" id="1314802"/>
    <lineage>
        <taxon>Eukaryota</taxon>
        <taxon>Fungi</taxon>
        <taxon>Dikarya</taxon>
        <taxon>Ascomycota</taxon>
        <taxon>Pezizomycotina</taxon>
        <taxon>Dothideomycetes</taxon>
        <taxon>Pleosporomycetidae</taxon>
        <taxon>Pleosporales</taxon>
        <taxon>Melanommataceae</taxon>
        <taxon>Melanomma</taxon>
    </lineage>
</organism>
<keyword evidence="4" id="KW-1185">Reference proteome</keyword>
<reference evidence="3" key="1">
    <citation type="journal article" date="2020" name="Stud. Mycol.">
        <title>101 Dothideomycetes genomes: a test case for predicting lifestyles and emergence of pathogens.</title>
        <authorList>
            <person name="Haridas S."/>
            <person name="Albert R."/>
            <person name="Binder M."/>
            <person name="Bloem J."/>
            <person name="Labutti K."/>
            <person name="Salamov A."/>
            <person name="Andreopoulos B."/>
            <person name="Baker S."/>
            <person name="Barry K."/>
            <person name="Bills G."/>
            <person name="Bluhm B."/>
            <person name="Cannon C."/>
            <person name="Castanera R."/>
            <person name="Culley D."/>
            <person name="Daum C."/>
            <person name="Ezra D."/>
            <person name="Gonzalez J."/>
            <person name="Henrissat B."/>
            <person name="Kuo A."/>
            <person name="Liang C."/>
            <person name="Lipzen A."/>
            <person name="Lutzoni F."/>
            <person name="Magnuson J."/>
            <person name="Mondo S."/>
            <person name="Nolan M."/>
            <person name="Ohm R."/>
            <person name="Pangilinan J."/>
            <person name="Park H.-J."/>
            <person name="Ramirez L."/>
            <person name="Alfaro M."/>
            <person name="Sun H."/>
            <person name="Tritt A."/>
            <person name="Yoshinaga Y."/>
            <person name="Zwiers L.-H."/>
            <person name="Turgeon B."/>
            <person name="Goodwin S."/>
            <person name="Spatafora J."/>
            <person name="Crous P."/>
            <person name="Grigoriev I."/>
        </authorList>
    </citation>
    <scope>NUCLEOTIDE SEQUENCE</scope>
    <source>
        <strain evidence="3">CBS 109.77</strain>
    </source>
</reference>
<dbReference type="AlphaFoldDB" id="A0A6A6XX90"/>
<feature type="region of interest" description="Disordered" evidence="1">
    <location>
        <begin position="257"/>
        <end position="296"/>
    </location>
</feature>
<evidence type="ECO:0000256" key="2">
    <source>
        <dbReference type="SAM" id="SignalP"/>
    </source>
</evidence>
<proteinExistence type="predicted"/>
<dbReference type="Proteomes" id="UP000799757">
    <property type="component" value="Unassembled WGS sequence"/>
</dbReference>
<accession>A0A6A6XX90</accession>
<gene>
    <name evidence="3" type="ORF">K505DRAFT_399951</name>
</gene>
<feature type="chain" id="PRO_5025663530" evidence="2">
    <location>
        <begin position="20"/>
        <end position="356"/>
    </location>
</feature>
<keyword evidence="2" id="KW-0732">Signal</keyword>
<evidence type="ECO:0000313" key="3">
    <source>
        <dbReference type="EMBL" id="KAF2800625.1"/>
    </source>
</evidence>
<protein>
    <submittedName>
        <fullName evidence="3">Uncharacterized protein</fullName>
    </submittedName>
</protein>
<evidence type="ECO:0000313" key="4">
    <source>
        <dbReference type="Proteomes" id="UP000799757"/>
    </source>
</evidence>
<evidence type="ECO:0000256" key="1">
    <source>
        <dbReference type="SAM" id="MobiDB-lite"/>
    </source>
</evidence>
<name>A0A6A6XX90_9PLEO</name>
<sequence length="356" mass="39345">MRCMLIVAAVPSFSAVSPAYTEQRRGQCTRRRARSSDSRLTGPSHDSDGERTPLLAATRAPEALQRGRTRPWCWPGSRWHEAGEAGDALAHGGGGRWLKERHGPWMEWNGCCRRRLGWCCGAFVEKVRIWARVCSAPSPKRRALPLPRRPEPWRVPLASTRIPAWGWPCDGPPRQKTLCSPRDLSTDLTLVLAATVPRGTRKRSFTLAVPIVPPVLLLLLLLCPPLRLAARPSVPPFVYHHIPTPRLQTVTRPGFRLGTLERPSAPSAPSAPSHAAERNPPALPTKPSRPDRFHFFSPPTAPVATSSVLLFPPHARTHHPHQPPTPHPHTPLAGFTYHGPLPILPPIPYFALHSAL</sequence>
<feature type="signal peptide" evidence="2">
    <location>
        <begin position="1"/>
        <end position="19"/>
    </location>
</feature>